<dbReference type="CDD" id="cd14239">
    <property type="entry name" value="GAT_GGA1_GGA2"/>
    <property type="match status" value="1"/>
</dbReference>
<comment type="similarity">
    <text evidence="3">Belongs to the GGA protein family.</text>
</comment>
<evidence type="ECO:0000256" key="6">
    <source>
        <dbReference type="ARBA" id="ARBA00022927"/>
    </source>
</evidence>
<dbReference type="OrthoDB" id="447025at2759"/>
<gene>
    <name evidence="11" type="ORF">GSTENG00015706001</name>
</gene>
<evidence type="ECO:0000256" key="1">
    <source>
        <dbReference type="ARBA" id="ARBA00004150"/>
    </source>
</evidence>
<reference evidence="11" key="2">
    <citation type="submission" date="2004-02" db="EMBL/GenBank/DDBJ databases">
        <authorList>
            <consortium name="Genoscope"/>
            <consortium name="Whitehead Institute Centre for Genome Research"/>
        </authorList>
    </citation>
    <scope>NUCLEOTIDE SEQUENCE</scope>
</reference>
<evidence type="ECO:0000313" key="11">
    <source>
        <dbReference type="EMBL" id="CAF98121.1"/>
    </source>
</evidence>
<feature type="compositionally biased region" description="Basic and acidic residues" evidence="8">
    <location>
        <begin position="525"/>
        <end position="534"/>
    </location>
</feature>
<evidence type="ECO:0000259" key="9">
    <source>
        <dbReference type="PROSITE" id="PS50179"/>
    </source>
</evidence>
<dbReference type="Pfam" id="PF03127">
    <property type="entry name" value="GAT"/>
    <property type="match status" value="1"/>
</dbReference>
<dbReference type="InterPro" id="IPR041198">
    <property type="entry name" value="GGA_N-GAT"/>
</dbReference>
<evidence type="ECO:0000256" key="7">
    <source>
        <dbReference type="SAM" id="Coils"/>
    </source>
</evidence>
<dbReference type="Pfam" id="PF00790">
    <property type="entry name" value="VHS"/>
    <property type="match status" value="1"/>
</dbReference>
<proteinExistence type="inferred from homology"/>
<dbReference type="SUPFAM" id="SSF48464">
    <property type="entry name" value="ENTH/VHS domain"/>
    <property type="match status" value="1"/>
</dbReference>
<dbReference type="AlphaFoldDB" id="Q4SML1"/>
<feature type="region of interest" description="Disordered" evidence="8">
    <location>
        <begin position="513"/>
        <end position="553"/>
    </location>
</feature>
<feature type="region of interest" description="Disordered" evidence="8">
    <location>
        <begin position="428"/>
        <end position="453"/>
    </location>
</feature>
<dbReference type="Gene3D" id="1.20.5.170">
    <property type="match status" value="1"/>
</dbReference>
<dbReference type="GO" id="GO:0005769">
    <property type="term" value="C:early endosome"/>
    <property type="evidence" value="ECO:0007669"/>
    <property type="project" value="UniProtKB-SubCell"/>
</dbReference>
<feature type="non-terminal residue" evidence="11">
    <location>
        <position position="1"/>
    </location>
</feature>
<dbReference type="PANTHER" id="PTHR45905">
    <property type="entry name" value="GOLGI-LOCALIZED, GAMMA-ADAPTIN EAR CONTAINING, ARF BINDING PROTEIN"/>
    <property type="match status" value="1"/>
</dbReference>
<dbReference type="InterPro" id="IPR038425">
    <property type="entry name" value="GAT_sf"/>
</dbReference>
<dbReference type="Pfam" id="PF18308">
    <property type="entry name" value="GGA_N-GAT"/>
    <property type="match status" value="1"/>
</dbReference>
<name>Q4SML1_TETNG</name>
<keyword evidence="5" id="KW-0832">Ubl conjugation</keyword>
<keyword evidence="7" id="KW-0175">Coiled coil</keyword>
<sequence length="644" mass="71439">AAAGQITNPANQEERWDCIQSFYQLVNQNTDGPQAAVHLLANKIQSPQEKEALQALTLLEACMNNCGKRFQTEVAKFRFLNELIKVLSPKVREASSDVSTSETRIDPSVGLSEQYFGAWTPQAVKDRVTEVLYGWTLWLKDQPKIKEAYSMLKKQGIVEEDPKLPHQLIMAPPPQRTTQSVFDQEDKATLLARLLKSNRPEDLETANRLIKSTLKEEQERAEKASKRESTLTEVERNTSELKELLDQHKIHGTQPWSSRSLLLLQILYERCDRMRPTLFRLASETMDDDSALTQILEANDKLTLVVNAFKEQVGKNARRERSPSEEDKAVKSNGRVVPRGTRSPQAPRSPREIKSYHLIDFSALDSPDEHRNSESQTPVFLPLTDGHLDFNGLGCSTSTHHFSVLLTLTSMLAKLAVLCSELQTLKTRSADSPKTPQSHITRNYYRSLPPSPSKLQREDVEVLASLAETSCPSPDLKDAFVPLESISSSRPPQTRHTLRSLRDPRLAPLCRLSAEPSGRGRAGRLHGEHLRPPREGLPVPSCRSQGRASVLGPPEAADHVCQAPAGVGDTVGRLQPSPASCLHLPGSPAGQPSGGESVSPAPLGRSLPADTCPPLQRRMRLRYRLALTHGEQPLQETAEINSLP</sequence>
<dbReference type="Gene3D" id="1.20.58.160">
    <property type="match status" value="1"/>
</dbReference>
<feature type="compositionally biased region" description="Polar residues" evidence="8">
    <location>
        <begin position="428"/>
        <end position="441"/>
    </location>
</feature>
<feature type="region of interest" description="Disordered" evidence="8">
    <location>
        <begin position="313"/>
        <end position="351"/>
    </location>
</feature>
<dbReference type="PROSITE" id="PS50909">
    <property type="entry name" value="GAT"/>
    <property type="match status" value="1"/>
</dbReference>
<dbReference type="GO" id="GO:0043130">
    <property type="term" value="F:ubiquitin binding"/>
    <property type="evidence" value="ECO:0007669"/>
    <property type="project" value="InterPro"/>
</dbReference>
<dbReference type="EMBL" id="CAAE01014547">
    <property type="protein sequence ID" value="CAF98121.1"/>
    <property type="molecule type" value="Genomic_DNA"/>
</dbReference>
<reference evidence="11" key="1">
    <citation type="journal article" date="2004" name="Nature">
        <title>Genome duplication in the teleost fish Tetraodon nigroviridis reveals the early vertebrate proto-karyotype.</title>
        <authorList>
            <person name="Jaillon O."/>
            <person name="Aury J.-M."/>
            <person name="Brunet F."/>
            <person name="Petit J.-L."/>
            <person name="Stange-Thomann N."/>
            <person name="Mauceli E."/>
            <person name="Bouneau L."/>
            <person name="Fischer C."/>
            <person name="Ozouf-Costaz C."/>
            <person name="Bernot A."/>
            <person name="Nicaud S."/>
            <person name="Jaffe D."/>
            <person name="Fisher S."/>
            <person name="Lutfalla G."/>
            <person name="Dossat C."/>
            <person name="Segurens B."/>
            <person name="Dasilva C."/>
            <person name="Salanoubat M."/>
            <person name="Levy M."/>
            <person name="Boudet N."/>
            <person name="Castellano S."/>
            <person name="Anthouard V."/>
            <person name="Jubin C."/>
            <person name="Castelli V."/>
            <person name="Katinka M."/>
            <person name="Vacherie B."/>
            <person name="Biemont C."/>
            <person name="Skalli Z."/>
            <person name="Cattolico L."/>
            <person name="Poulain J."/>
            <person name="De Berardinis V."/>
            <person name="Cruaud C."/>
            <person name="Duprat S."/>
            <person name="Brottier P."/>
            <person name="Coutanceau J.-P."/>
            <person name="Gouzy J."/>
            <person name="Parra G."/>
            <person name="Lardier G."/>
            <person name="Chapple C."/>
            <person name="McKernan K.J."/>
            <person name="McEwan P."/>
            <person name="Bosak S."/>
            <person name="Kellis M."/>
            <person name="Volff J.-N."/>
            <person name="Guigo R."/>
            <person name="Zody M.C."/>
            <person name="Mesirov J."/>
            <person name="Lindblad-Toh K."/>
            <person name="Birren B."/>
            <person name="Nusbaum C."/>
            <person name="Kahn D."/>
            <person name="Robinson-Rechavi M."/>
            <person name="Laudet V."/>
            <person name="Schachter V."/>
            <person name="Quetier F."/>
            <person name="Saurin W."/>
            <person name="Scarpelli C."/>
            <person name="Wincker P."/>
            <person name="Lander E.S."/>
            <person name="Weissenbach J."/>
            <person name="Roest Crollius H."/>
        </authorList>
    </citation>
    <scope>NUCLEOTIDE SEQUENCE [LARGE SCALE GENOMIC DNA]</scope>
</reference>
<feature type="domain" description="VHS" evidence="9">
    <location>
        <begin position="6"/>
        <end position="160"/>
    </location>
</feature>
<comment type="subcellular location">
    <subcellularLocation>
        <location evidence="2">Early endosome</location>
    </subcellularLocation>
    <subcellularLocation>
        <location evidence="1">Golgi apparatus</location>
        <location evidence="1">trans-Golgi network membrane</location>
        <topology evidence="1">Peripheral membrane protein</topology>
    </subcellularLocation>
</comment>
<dbReference type="InterPro" id="IPR008942">
    <property type="entry name" value="ENTH_VHS"/>
</dbReference>
<dbReference type="InterPro" id="IPR002014">
    <property type="entry name" value="VHS_dom"/>
</dbReference>
<feature type="domain" description="GAT" evidence="10">
    <location>
        <begin position="184"/>
        <end position="314"/>
    </location>
</feature>
<dbReference type="GO" id="GO:0034394">
    <property type="term" value="P:protein localization to cell surface"/>
    <property type="evidence" value="ECO:0007669"/>
    <property type="project" value="TreeGrafter"/>
</dbReference>
<feature type="region of interest" description="Disordered" evidence="8">
    <location>
        <begin position="577"/>
        <end position="615"/>
    </location>
</feature>
<dbReference type="PANTHER" id="PTHR45905:SF6">
    <property type="entry name" value="ADP-RIBOSYLATION FACTOR-BINDING PROTEIN GGA3"/>
    <property type="match status" value="1"/>
</dbReference>
<evidence type="ECO:0000259" key="10">
    <source>
        <dbReference type="PROSITE" id="PS50909"/>
    </source>
</evidence>
<dbReference type="GO" id="GO:0006886">
    <property type="term" value="P:intracellular protein transport"/>
    <property type="evidence" value="ECO:0007669"/>
    <property type="project" value="InterPro"/>
</dbReference>
<feature type="coiled-coil region" evidence="7">
    <location>
        <begin position="207"/>
        <end position="234"/>
    </location>
</feature>
<evidence type="ECO:0000256" key="8">
    <source>
        <dbReference type="SAM" id="MobiDB-lite"/>
    </source>
</evidence>
<dbReference type="InterPro" id="IPR027422">
    <property type="entry name" value="GGA1-3"/>
</dbReference>
<dbReference type="SUPFAM" id="SSF49348">
    <property type="entry name" value="Clathrin adaptor appendage domain"/>
    <property type="match status" value="1"/>
</dbReference>
<evidence type="ECO:0000256" key="2">
    <source>
        <dbReference type="ARBA" id="ARBA00004412"/>
    </source>
</evidence>
<dbReference type="Gene3D" id="1.25.40.90">
    <property type="match status" value="1"/>
</dbReference>
<dbReference type="InterPro" id="IPR004152">
    <property type="entry name" value="GAT_dom"/>
</dbReference>
<organism evidence="11">
    <name type="scientific">Tetraodon nigroviridis</name>
    <name type="common">Spotted green pufferfish</name>
    <name type="synonym">Chelonodon nigroviridis</name>
    <dbReference type="NCBI Taxonomy" id="99883"/>
    <lineage>
        <taxon>Eukaryota</taxon>
        <taxon>Metazoa</taxon>
        <taxon>Chordata</taxon>
        <taxon>Craniata</taxon>
        <taxon>Vertebrata</taxon>
        <taxon>Euteleostomi</taxon>
        <taxon>Actinopterygii</taxon>
        <taxon>Neopterygii</taxon>
        <taxon>Teleostei</taxon>
        <taxon>Neoteleostei</taxon>
        <taxon>Acanthomorphata</taxon>
        <taxon>Eupercaria</taxon>
        <taxon>Tetraodontiformes</taxon>
        <taxon>Tetradontoidea</taxon>
        <taxon>Tetraodontidae</taxon>
        <taxon>Tetraodon</taxon>
    </lineage>
</organism>
<dbReference type="CDD" id="cd03567">
    <property type="entry name" value="VHS_GGA_metazoan"/>
    <property type="match status" value="1"/>
</dbReference>
<dbReference type="KEGG" id="tng:GSTEN00015706G001"/>
<evidence type="ECO:0000256" key="4">
    <source>
        <dbReference type="ARBA" id="ARBA00022448"/>
    </source>
</evidence>
<keyword evidence="6" id="KW-0653">Protein transport</keyword>
<feature type="compositionally biased region" description="Basic and acidic residues" evidence="8">
    <location>
        <begin position="317"/>
        <end position="330"/>
    </location>
</feature>
<evidence type="ECO:0000256" key="5">
    <source>
        <dbReference type="ARBA" id="ARBA00022843"/>
    </source>
</evidence>
<feature type="non-terminal residue" evidence="11">
    <location>
        <position position="644"/>
    </location>
</feature>
<comment type="caution">
    <text evidence="11">The sequence shown here is derived from an EMBL/GenBank/DDBJ whole genome shotgun (WGS) entry which is preliminary data.</text>
</comment>
<dbReference type="SUPFAM" id="SSF89009">
    <property type="entry name" value="GAT-like domain"/>
    <property type="match status" value="1"/>
</dbReference>
<accession>Q4SML1</accession>
<dbReference type="SMART" id="SM00288">
    <property type="entry name" value="VHS"/>
    <property type="match status" value="1"/>
</dbReference>
<dbReference type="GO" id="GO:0006893">
    <property type="term" value="P:Golgi to plasma membrane transport"/>
    <property type="evidence" value="ECO:0007669"/>
    <property type="project" value="TreeGrafter"/>
</dbReference>
<evidence type="ECO:0000256" key="3">
    <source>
        <dbReference type="ARBA" id="ARBA00008099"/>
    </source>
</evidence>
<dbReference type="GO" id="GO:0031267">
    <property type="term" value="F:small GTPase binding"/>
    <property type="evidence" value="ECO:0007669"/>
    <property type="project" value="InterPro"/>
</dbReference>
<dbReference type="PROSITE" id="PS50179">
    <property type="entry name" value="VHS"/>
    <property type="match status" value="1"/>
</dbReference>
<dbReference type="GO" id="GO:0035091">
    <property type="term" value="F:phosphatidylinositol binding"/>
    <property type="evidence" value="ECO:0007669"/>
    <property type="project" value="InterPro"/>
</dbReference>
<protein>
    <submittedName>
        <fullName evidence="11">(spotted green pufferfish) hypothetical protein</fullName>
    </submittedName>
</protein>
<dbReference type="GO" id="GO:0005802">
    <property type="term" value="C:trans-Golgi network"/>
    <property type="evidence" value="ECO:0007669"/>
    <property type="project" value="InterPro"/>
</dbReference>
<keyword evidence="4" id="KW-0813">Transport</keyword>
<dbReference type="InterPro" id="IPR013041">
    <property type="entry name" value="Clathrin_app_Ig-like_sf"/>
</dbReference>